<feature type="chain" id="PRO_5047159861" evidence="1">
    <location>
        <begin position="21"/>
        <end position="190"/>
    </location>
</feature>
<name>A0AA49A941_9BURK</name>
<proteinExistence type="predicted"/>
<dbReference type="InterPro" id="IPR013424">
    <property type="entry name" value="Ice-binding_C"/>
</dbReference>
<evidence type="ECO:0000256" key="1">
    <source>
        <dbReference type="SAM" id="SignalP"/>
    </source>
</evidence>
<dbReference type="EMBL" id="CP065053">
    <property type="protein sequence ID" value="QPI50462.1"/>
    <property type="molecule type" value="Genomic_DNA"/>
</dbReference>
<protein>
    <submittedName>
        <fullName evidence="2">PEP-CTERM sorting domain-containing protein</fullName>
    </submittedName>
</protein>
<evidence type="ECO:0000313" key="2">
    <source>
        <dbReference type="EMBL" id="QPI50462.1"/>
    </source>
</evidence>
<dbReference type="Proteomes" id="UP000662888">
    <property type="component" value="Chromosome"/>
</dbReference>
<dbReference type="NCBIfam" id="TIGR02595">
    <property type="entry name" value="PEP_CTERM"/>
    <property type="match status" value="1"/>
</dbReference>
<gene>
    <name evidence="2" type="ORF">IV454_02235</name>
</gene>
<reference evidence="2 3" key="1">
    <citation type="submission" date="2020-11" db="EMBL/GenBank/DDBJ databases">
        <authorList>
            <person name="Sun Q."/>
        </authorList>
    </citation>
    <scope>NUCLEOTIDE SEQUENCE [LARGE SCALE GENOMIC DNA]</scope>
    <source>
        <strain evidence="2 3">P8398</strain>
    </source>
</reference>
<keyword evidence="3" id="KW-1185">Reference proteome</keyword>
<organism evidence="2 3">
    <name type="scientific">Massilia antarctica</name>
    <dbReference type="NCBI Taxonomy" id="2765360"/>
    <lineage>
        <taxon>Bacteria</taxon>
        <taxon>Pseudomonadati</taxon>
        <taxon>Pseudomonadota</taxon>
        <taxon>Betaproteobacteria</taxon>
        <taxon>Burkholderiales</taxon>
        <taxon>Oxalobacteraceae</taxon>
        <taxon>Telluria group</taxon>
        <taxon>Massilia</taxon>
    </lineage>
</organism>
<keyword evidence="1" id="KW-0732">Signal</keyword>
<evidence type="ECO:0000313" key="3">
    <source>
        <dbReference type="Proteomes" id="UP000662888"/>
    </source>
</evidence>
<feature type="signal peptide" evidence="1">
    <location>
        <begin position="1"/>
        <end position="20"/>
    </location>
</feature>
<sequence>MFGRFISAAVLAGCAATAQAVPSEFKFSYTGFFDKEANRFDPAAVIAGSFIADDLNRDGLFSANELTSFKYSDSNDYIGCGVGDQYFWHCTIERFGYRIGGPLKFYTTWSASDVGYQINSSTITGEEYVYNYRSPNGAQSHSLLWTGQTTLAVSAVNPVPEPSSLALVALGAAGVGAASLGVARRRKRAA</sequence>
<dbReference type="RefSeq" id="WP_206090012.1">
    <property type="nucleotide sequence ID" value="NZ_CP065053.1"/>
</dbReference>
<accession>A0AA49A941</accession>